<comment type="similarity">
    <text evidence="2 7">Belongs to the FlgH family.</text>
</comment>
<dbReference type="GO" id="GO:0009279">
    <property type="term" value="C:cell outer membrane"/>
    <property type="evidence" value="ECO:0007669"/>
    <property type="project" value="UniProtKB-SubCell"/>
</dbReference>
<dbReference type="EMBL" id="CP041636">
    <property type="protein sequence ID" value="QDO99842.1"/>
    <property type="molecule type" value="Genomic_DNA"/>
</dbReference>
<dbReference type="NCBIfam" id="NF001305">
    <property type="entry name" value="PRK00249.1-5"/>
    <property type="match status" value="1"/>
</dbReference>
<dbReference type="AlphaFoldDB" id="A0A516H7Y5"/>
<keyword evidence="9" id="KW-1185">Reference proteome</keyword>
<keyword evidence="8" id="KW-0282">Flagellum</keyword>
<dbReference type="HAMAP" id="MF_00415">
    <property type="entry name" value="FlgH"/>
    <property type="match status" value="1"/>
</dbReference>
<dbReference type="Proteomes" id="UP000317496">
    <property type="component" value="Chromosome"/>
</dbReference>
<evidence type="ECO:0000256" key="4">
    <source>
        <dbReference type="ARBA" id="ARBA00023136"/>
    </source>
</evidence>
<protein>
    <recommendedName>
        <fullName evidence="7">Flagellar L-ring protein</fullName>
    </recommendedName>
    <alternativeName>
        <fullName evidence="7">Basal body L-ring protein</fullName>
    </alternativeName>
</protein>
<dbReference type="PROSITE" id="PS51257">
    <property type="entry name" value="PROKAR_LIPOPROTEIN"/>
    <property type="match status" value="1"/>
</dbReference>
<evidence type="ECO:0000256" key="6">
    <source>
        <dbReference type="ARBA" id="ARBA00023237"/>
    </source>
</evidence>
<dbReference type="KEGG" id="fer:FNB15_19905"/>
<dbReference type="Pfam" id="PF02107">
    <property type="entry name" value="FlgH"/>
    <property type="match status" value="1"/>
</dbReference>
<proteinExistence type="inferred from homology"/>
<evidence type="ECO:0000256" key="2">
    <source>
        <dbReference type="ARBA" id="ARBA00006929"/>
    </source>
</evidence>
<accession>A0A516H7Y5</accession>
<dbReference type="GO" id="GO:0003774">
    <property type="term" value="F:cytoskeletal motor activity"/>
    <property type="evidence" value="ECO:0007669"/>
    <property type="project" value="InterPro"/>
</dbReference>
<dbReference type="GO" id="GO:0071973">
    <property type="term" value="P:bacterial-type flagellum-dependent cell motility"/>
    <property type="evidence" value="ECO:0007669"/>
    <property type="project" value="InterPro"/>
</dbReference>
<evidence type="ECO:0000313" key="8">
    <source>
        <dbReference type="EMBL" id="QDO99842.1"/>
    </source>
</evidence>
<dbReference type="PANTHER" id="PTHR34933:SF1">
    <property type="entry name" value="FLAGELLAR L-RING PROTEIN"/>
    <property type="match status" value="1"/>
</dbReference>
<evidence type="ECO:0000256" key="7">
    <source>
        <dbReference type="HAMAP-Rule" id="MF_00415"/>
    </source>
</evidence>
<evidence type="ECO:0000256" key="3">
    <source>
        <dbReference type="ARBA" id="ARBA00022729"/>
    </source>
</evidence>
<dbReference type="OrthoDB" id="9789227at2"/>
<comment type="subcellular location">
    <subcellularLocation>
        <location evidence="7">Cell outer membrane</location>
        <topology evidence="7">Lipid-anchor</topology>
    </subcellularLocation>
    <subcellularLocation>
        <location evidence="7">Bacterial flagellum basal body</location>
    </subcellularLocation>
</comment>
<comment type="function">
    <text evidence="1 7">Assembles around the rod to form the L-ring and probably protects the motor/basal body from shearing forces during rotation.</text>
</comment>
<name>A0A516H7Y5_9PROT</name>
<gene>
    <name evidence="7" type="primary">flgH</name>
    <name evidence="8" type="ORF">FNB15_19905</name>
</gene>
<organism evidence="8 9">
    <name type="scientific">Ferrovibrio terrae</name>
    <dbReference type="NCBI Taxonomy" id="2594003"/>
    <lineage>
        <taxon>Bacteria</taxon>
        <taxon>Pseudomonadati</taxon>
        <taxon>Pseudomonadota</taxon>
        <taxon>Alphaproteobacteria</taxon>
        <taxon>Rhodospirillales</taxon>
        <taxon>Rhodospirillaceae</taxon>
        <taxon>Ferrovibrio</taxon>
    </lineage>
</organism>
<keyword evidence="4 7" id="KW-0472">Membrane</keyword>
<keyword evidence="8" id="KW-0966">Cell projection</keyword>
<evidence type="ECO:0000256" key="5">
    <source>
        <dbReference type="ARBA" id="ARBA00023143"/>
    </source>
</evidence>
<dbReference type="GO" id="GO:0009427">
    <property type="term" value="C:bacterial-type flagellum basal body, distal rod, L ring"/>
    <property type="evidence" value="ECO:0007669"/>
    <property type="project" value="InterPro"/>
</dbReference>
<comment type="subunit">
    <text evidence="7">The basal body constitutes a major portion of the flagellar organelle and consists of four rings (L,P,S, and M) mounted on a central rod.</text>
</comment>
<keyword evidence="6 7" id="KW-0998">Cell outer membrane</keyword>
<reference evidence="8 9" key="1">
    <citation type="submission" date="2019-07" db="EMBL/GenBank/DDBJ databases">
        <title>Genome sequencing for Ferrovibrio sp. K5.</title>
        <authorList>
            <person name="Park S.-J."/>
        </authorList>
    </citation>
    <scope>NUCLEOTIDE SEQUENCE [LARGE SCALE GENOMIC DNA]</scope>
    <source>
        <strain evidence="8 9">K5</strain>
    </source>
</reference>
<evidence type="ECO:0000256" key="1">
    <source>
        <dbReference type="ARBA" id="ARBA00002591"/>
    </source>
</evidence>
<dbReference type="InterPro" id="IPR000527">
    <property type="entry name" value="Flag_Lring"/>
</dbReference>
<dbReference type="PANTHER" id="PTHR34933">
    <property type="entry name" value="FLAGELLAR L-RING PROTEIN"/>
    <property type="match status" value="1"/>
</dbReference>
<sequence length="260" mass="28242">MLRIAAAAGLAVTLGACGNLNRLGDIGSAPAMTGIDNPTEKRDYRPVSLPMPAPEVAPRHANSLWRPGARQFFKDPRATRVGDILTVNINIRENAQLQNNTTTSRDNSEGQGLPNFLGWESARDGAGGVITQPGAPSALNKIFRNVDPENMVTMNSQSSVQGQGQVIRREEVTLNVAALVTQVLPNGNLVVQGRQEVRVNNEVRELLIQGIVRPEDITATNTIVHTQMAEARISYGGRGQLTDVQQGRWGQQVYDILFPF</sequence>
<keyword evidence="7" id="KW-0449">Lipoprotein</keyword>
<keyword evidence="8" id="KW-0969">Cilium</keyword>
<keyword evidence="5 7" id="KW-0975">Bacterial flagellum</keyword>
<evidence type="ECO:0000313" key="9">
    <source>
        <dbReference type="Proteomes" id="UP000317496"/>
    </source>
</evidence>
<keyword evidence="3 7" id="KW-0732">Signal</keyword>